<evidence type="ECO:0000313" key="2">
    <source>
        <dbReference type="EMBL" id="CCA71419.1"/>
    </source>
</evidence>
<name>G4TJC1_SERID</name>
<feature type="compositionally biased region" description="Polar residues" evidence="1">
    <location>
        <begin position="156"/>
        <end position="167"/>
    </location>
</feature>
<dbReference type="HOGENOM" id="CLU_871891_0_0_1"/>
<keyword evidence="3" id="KW-1185">Reference proteome</keyword>
<protein>
    <submittedName>
        <fullName evidence="2">Uncharacterized protein</fullName>
    </submittedName>
</protein>
<feature type="region of interest" description="Disordered" evidence="1">
    <location>
        <begin position="136"/>
        <end position="168"/>
    </location>
</feature>
<organism evidence="2 3">
    <name type="scientific">Serendipita indica (strain DSM 11827)</name>
    <name type="common">Root endophyte fungus</name>
    <name type="synonym">Piriformospora indica</name>
    <dbReference type="NCBI Taxonomy" id="1109443"/>
    <lineage>
        <taxon>Eukaryota</taxon>
        <taxon>Fungi</taxon>
        <taxon>Dikarya</taxon>
        <taxon>Basidiomycota</taxon>
        <taxon>Agaricomycotina</taxon>
        <taxon>Agaricomycetes</taxon>
        <taxon>Sebacinales</taxon>
        <taxon>Serendipitaceae</taxon>
        <taxon>Serendipita</taxon>
    </lineage>
</organism>
<feature type="region of interest" description="Disordered" evidence="1">
    <location>
        <begin position="202"/>
        <end position="249"/>
    </location>
</feature>
<evidence type="ECO:0000256" key="1">
    <source>
        <dbReference type="SAM" id="MobiDB-lite"/>
    </source>
</evidence>
<sequence length="319" mass="34531">MSSIVARSEDKTLSPSLESRINAIIDALDDMILLADPAPCSPLQESTKNLVKQPLAGVAVVENCPNEEYSPPSSIASSPCNSPGNVAAPLPEDDVLVNVPGKPPSVGTTEMPISATTEEEYILLQRVDLSREKHVTPIPANPYSELDRTFPRQRQHNNGPTRSNSPNGIMRAALERSTFAPKRLLSPLSRTVVLPLTQPLVDVPSEPLTKHPKVSDTSSIPSKPASEVSIVSHSKESQDGRSGISDPSTVKGDIAIVVTPSGIQQVYKERPKTPLPIKRPLPPTPLDLAAIRAIKTSHGDELHRLSPSPARMRKEEYYR</sequence>
<gene>
    <name evidence="2" type="ORF">PIIN_05359</name>
</gene>
<dbReference type="EMBL" id="CAFZ01000118">
    <property type="protein sequence ID" value="CCA71419.1"/>
    <property type="molecule type" value="Genomic_DNA"/>
</dbReference>
<accession>G4TJC1</accession>
<dbReference type="Proteomes" id="UP000007148">
    <property type="component" value="Unassembled WGS sequence"/>
</dbReference>
<evidence type="ECO:0000313" key="3">
    <source>
        <dbReference type="Proteomes" id="UP000007148"/>
    </source>
</evidence>
<reference evidence="2 3" key="1">
    <citation type="journal article" date="2011" name="PLoS Pathog.">
        <title>Endophytic Life Strategies Decoded by Genome and Transcriptome Analyses of the Mutualistic Root Symbiont Piriformospora indica.</title>
        <authorList>
            <person name="Zuccaro A."/>
            <person name="Lahrmann U."/>
            <person name="Guldener U."/>
            <person name="Langen G."/>
            <person name="Pfiffi S."/>
            <person name="Biedenkopf D."/>
            <person name="Wong P."/>
            <person name="Samans B."/>
            <person name="Grimm C."/>
            <person name="Basiewicz M."/>
            <person name="Murat C."/>
            <person name="Martin F."/>
            <person name="Kogel K.H."/>
        </authorList>
    </citation>
    <scope>NUCLEOTIDE SEQUENCE [LARGE SCALE GENOMIC DNA]</scope>
    <source>
        <strain evidence="2 3">DSM 11827</strain>
    </source>
</reference>
<dbReference type="InParanoid" id="G4TJC1"/>
<proteinExistence type="predicted"/>
<feature type="region of interest" description="Disordered" evidence="1">
    <location>
        <begin position="299"/>
        <end position="319"/>
    </location>
</feature>
<dbReference type="AlphaFoldDB" id="G4TJC1"/>
<comment type="caution">
    <text evidence="2">The sequence shown here is derived from an EMBL/GenBank/DDBJ whole genome shotgun (WGS) entry which is preliminary data.</text>
</comment>